<organism evidence="6">
    <name type="scientific">hydrothermal vent metagenome</name>
    <dbReference type="NCBI Taxonomy" id="652676"/>
    <lineage>
        <taxon>unclassified sequences</taxon>
        <taxon>metagenomes</taxon>
        <taxon>ecological metagenomes</taxon>
    </lineage>
</organism>
<protein>
    <submittedName>
        <fullName evidence="6">Transcriptional regulator, Crp/Fnr family</fullName>
    </submittedName>
</protein>
<dbReference type="PROSITE" id="PS50042">
    <property type="entry name" value="CNMP_BINDING_3"/>
    <property type="match status" value="1"/>
</dbReference>
<dbReference type="InterPro" id="IPR036390">
    <property type="entry name" value="WH_DNA-bd_sf"/>
</dbReference>
<evidence type="ECO:0000259" key="4">
    <source>
        <dbReference type="PROSITE" id="PS50042"/>
    </source>
</evidence>
<evidence type="ECO:0000256" key="3">
    <source>
        <dbReference type="ARBA" id="ARBA00023163"/>
    </source>
</evidence>
<dbReference type="Pfam" id="PF00027">
    <property type="entry name" value="cNMP_binding"/>
    <property type="match status" value="1"/>
</dbReference>
<evidence type="ECO:0000259" key="5">
    <source>
        <dbReference type="PROSITE" id="PS51063"/>
    </source>
</evidence>
<dbReference type="GO" id="GO:0005829">
    <property type="term" value="C:cytosol"/>
    <property type="evidence" value="ECO:0007669"/>
    <property type="project" value="TreeGrafter"/>
</dbReference>
<dbReference type="InterPro" id="IPR014710">
    <property type="entry name" value="RmlC-like_jellyroll"/>
</dbReference>
<dbReference type="Gene3D" id="2.60.120.10">
    <property type="entry name" value="Jelly Rolls"/>
    <property type="match status" value="1"/>
</dbReference>
<accession>A0A3B0WJ77</accession>
<dbReference type="SUPFAM" id="SSF51206">
    <property type="entry name" value="cAMP-binding domain-like"/>
    <property type="match status" value="1"/>
</dbReference>
<dbReference type="PANTHER" id="PTHR24567:SF74">
    <property type="entry name" value="HTH-TYPE TRANSCRIPTIONAL REGULATOR ARCR"/>
    <property type="match status" value="1"/>
</dbReference>
<gene>
    <name evidence="6" type="ORF">MNBD_GAMMA06-947</name>
</gene>
<evidence type="ECO:0000313" key="6">
    <source>
        <dbReference type="EMBL" id="VAW51362.1"/>
    </source>
</evidence>
<dbReference type="GO" id="GO:0003677">
    <property type="term" value="F:DNA binding"/>
    <property type="evidence" value="ECO:0007669"/>
    <property type="project" value="UniProtKB-KW"/>
</dbReference>
<dbReference type="SUPFAM" id="SSF46785">
    <property type="entry name" value="Winged helix' DNA-binding domain"/>
    <property type="match status" value="1"/>
</dbReference>
<sequence length="235" mass="26165">MSVSIEAILNKQKISADTSCVDEAVESELPINPVMLEVLDTAKLQHIPGGSHLLTESDCCQSFMWLLEGRIRIFKNSAQGREITLYRVNPGETCILSLQHLLSGEAFSAEAVAETDISFLALSRAEFLTAIDDSKSFRFYILNFLSQRIGSVVKLVSEVTFERLDLRLAGLLGQLFERSGGMPLSLTHAQLASELGSTREVISRILKEFEYQKYIKLARGQIDLVSSEGLSWFSR</sequence>
<feature type="domain" description="Cyclic nucleotide-binding" evidence="4">
    <location>
        <begin position="35"/>
        <end position="131"/>
    </location>
</feature>
<evidence type="ECO:0000256" key="2">
    <source>
        <dbReference type="ARBA" id="ARBA00023125"/>
    </source>
</evidence>
<dbReference type="InterPro" id="IPR036388">
    <property type="entry name" value="WH-like_DNA-bd_sf"/>
</dbReference>
<evidence type="ECO:0000256" key="1">
    <source>
        <dbReference type="ARBA" id="ARBA00023015"/>
    </source>
</evidence>
<dbReference type="InterPro" id="IPR050397">
    <property type="entry name" value="Env_Response_Regulators"/>
</dbReference>
<dbReference type="InterPro" id="IPR000595">
    <property type="entry name" value="cNMP-bd_dom"/>
</dbReference>
<feature type="domain" description="HTH crp-type" evidence="5">
    <location>
        <begin position="162"/>
        <end position="228"/>
    </location>
</feature>
<keyword evidence="3" id="KW-0804">Transcription</keyword>
<dbReference type="AlphaFoldDB" id="A0A3B0WJ77"/>
<dbReference type="Pfam" id="PF13545">
    <property type="entry name" value="HTH_Crp_2"/>
    <property type="match status" value="1"/>
</dbReference>
<dbReference type="GO" id="GO:0003700">
    <property type="term" value="F:DNA-binding transcription factor activity"/>
    <property type="evidence" value="ECO:0007669"/>
    <property type="project" value="TreeGrafter"/>
</dbReference>
<dbReference type="PROSITE" id="PS51063">
    <property type="entry name" value="HTH_CRP_2"/>
    <property type="match status" value="1"/>
</dbReference>
<dbReference type="InterPro" id="IPR012318">
    <property type="entry name" value="HTH_CRP"/>
</dbReference>
<dbReference type="InterPro" id="IPR018490">
    <property type="entry name" value="cNMP-bd_dom_sf"/>
</dbReference>
<proteinExistence type="predicted"/>
<dbReference type="CDD" id="cd00038">
    <property type="entry name" value="CAP_ED"/>
    <property type="match status" value="1"/>
</dbReference>
<dbReference type="SMART" id="SM00419">
    <property type="entry name" value="HTH_CRP"/>
    <property type="match status" value="1"/>
</dbReference>
<reference evidence="6" key="1">
    <citation type="submission" date="2018-06" db="EMBL/GenBank/DDBJ databases">
        <authorList>
            <person name="Zhirakovskaya E."/>
        </authorList>
    </citation>
    <scope>NUCLEOTIDE SEQUENCE</scope>
</reference>
<dbReference type="EMBL" id="UOFD01000028">
    <property type="protein sequence ID" value="VAW51362.1"/>
    <property type="molecule type" value="Genomic_DNA"/>
</dbReference>
<keyword evidence="1" id="KW-0805">Transcription regulation</keyword>
<dbReference type="Gene3D" id="1.10.10.10">
    <property type="entry name" value="Winged helix-like DNA-binding domain superfamily/Winged helix DNA-binding domain"/>
    <property type="match status" value="1"/>
</dbReference>
<keyword evidence="2" id="KW-0238">DNA-binding</keyword>
<name>A0A3B0WJ77_9ZZZZ</name>
<dbReference type="PANTHER" id="PTHR24567">
    <property type="entry name" value="CRP FAMILY TRANSCRIPTIONAL REGULATORY PROTEIN"/>
    <property type="match status" value="1"/>
</dbReference>